<dbReference type="InterPro" id="IPR058245">
    <property type="entry name" value="NreC/VraR/RcsB-like_REC"/>
</dbReference>
<comment type="caution">
    <text evidence="6">The sequence shown here is derived from an EMBL/GenBank/DDBJ whole genome shotgun (WGS) entry which is preliminary data.</text>
</comment>
<dbReference type="Pfam" id="PF00196">
    <property type="entry name" value="GerE"/>
    <property type="match status" value="1"/>
</dbReference>
<evidence type="ECO:0000313" key="7">
    <source>
        <dbReference type="Proteomes" id="UP000033121"/>
    </source>
</evidence>
<keyword evidence="2" id="KW-0238">DNA-binding</keyword>
<evidence type="ECO:0000259" key="4">
    <source>
        <dbReference type="PROSITE" id="PS50043"/>
    </source>
</evidence>
<dbReference type="Gene3D" id="3.40.50.2300">
    <property type="match status" value="1"/>
</dbReference>
<dbReference type="InterPro" id="IPR001789">
    <property type="entry name" value="Sig_transdc_resp-reg_receiver"/>
</dbReference>
<accession>A0A0E9N5A0</accession>
<gene>
    <name evidence="6" type="ORF">FPE01S_04_02420</name>
</gene>
<dbReference type="OrthoDB" id="9797341at2"/>
<evidence type="ECO:0000256" key="3">
    <source>
        <dbReference type="PROSITE-ProRule" id="PRU00169"/>
    </source>
</evidence>
<keyword evidence="7" id="KW-1185">Reference proteome</keyword>
<evidence type="ECO:0000259" key="5">
    <source>
        <dbReference type="PROSITE" id="PS50110"/>
    </source>
</evidence>
<dbReference type="AlphaFoldDB" id="A0A0E9N5A0"/>
<evidence type="ECO:0000256" key="2">
    <source>
        <dbReference type="ARBA" id="ARBA00023125"/>
    </source>
</evidence>
<dbReference type="RefSeq" id="WP_046370983.1">
    <property type="nucleotide sequence ID" value="NZ_BBWV01000004.1"/>
</dbReference>
<dbReference type="GO" id="GO:0000160">
    <property type="term" value="P:phosphorelay signal transduction system"/>
    <property type="evidence" value="ECO:0007669"/>
    <property type="project" value="InterPro"/>
</dbReference>
<dbReference type="CDD" id="cd17535">
    <property type="entry name" value="REC_NarL-like"/>
    <property type="match status" value="1"/>
</dbReference>
<dbReference type="PANTHER" id="PTHR43214">
    <property type="entry name" value="TWO-COMPONENT RESPONSE REGULATOR"/>
    <property type="match status" value="1"/>
</dbReference>
<dbReference type="SUPFAM" id="SSF46894">
    <property type="entry name" value="C-terminal effector domain of the bipartite response regulators"/>
    <property type="match status" value="1"/>
</dbReference>
<dbReference type="Proteomes" id="UP000033121">
    <property type="component" value="Unassembled WGS sequence"/>
</dbReference>
<dbReference type="PROSITE" id="PS50110">
    <property type="entry name" value="RESPONSE_REGULATORY"/>
    <property type="match status" value="1"/>
</dbReference>
<dbReference type="EMBL" id="BBWV01000004">
    <property type="protein sequence ID" value="GAO44999.1"/>
    <property type="molecule type" value="Genomic_DNA"/>
</dbReference>
<evidence type="ECO:0000313" key="6">
    <source>
        <dbReference type="EMBL" id="GAO44999.1"/>
    </source>
</evidence>
<dbReference type="PRINTS" id="PR00038">
    <property type="entry name" value="HTHLUXR"/>
</dbReference>
<dbReference type="GO" id="GO:0006355">
    <property type="term" value="P:regulation of DNA-templated transcription"/>
    <property type="evidence" value="ECO:0007669"/>
    <property type="project" value="InterPro"/>
</dbReference>
<dbReference type="GO" id="GO:0003677">
    <property type="term" value="F:DNA binding"/>
    <property type="evidence" value="ECO:0007669"/>
    <property type="project" value="UniProtKB-KW"/>
</dbReference>
<dbReference type="PANTHER" id="PTHR43214:SF43">
    <property type="entry name" value="TWO-COMPONENT RESPONSE REGULATOR"/>
    <property type="match status" value="1"/>
</dbReference>
<reference evidence="6 7" key="1">
    <citation type="submission" date="2015-04" db="EMBL/GenBank/DDBJ databases">
        <title>Whole genome shotgun sequence of Flavihumibacter petaseus NBRC 106054.</title>
        <authorList>
            <person name="Miyazawa S."/>
            <person name="Hosoyama A."/>
            <person name="Hashimoto M."/>
            <person name="Noguchi M."/>
            <person name="Tsuchikane K."/>
            <person name="Ohji S."/>
            <person name="Yamazoe A."/>
            <person name="Ichikawa N."/>
            <person name="Kimura A."/>
            <person name="Fujita N."/>
        </authorList>
    </citation>
    <scope>NUCLEOTIDE SEQUENCE [LARGE SCALE GENOMIC DNA]</scope>
    <source>
        <strain evidence="6 7">NBRC 106054</strain>
    </source>
</reference>
<feature type="domain" description="HTH luxR-type" evidence="4">
    <location>
        <begin position="146"/>
        <end position="211"/>
    </location>
</feature>
<dbReference type="SUPFAM" id="SSF52172">
    <property type="entry name" value="CheY-like"/>
    <property type="match status" value="1"/>
</dbReference>
<dbReference type="InterPro" id="IPR000792">
    <property type="entry name" value="Tscrpt_reg_LuxR_C"/>
</dbReference>
<organism evidence="6 7">
    <name type="scientific">Flavihumibacter petaseus NBRC 106054</name>
    <dbReference type="NCBI Taxonomy" id="1220578"/>
    <lineage>
        <taxon>Bacteria</taxon>
        <taxon>Pseudomonadati</taxon>
        <taxon>Bacteroidota</taxon>
        <taxon>Chitinophagia</taxon>
        <taxon>Chitinophagales</taxon>
        <taxon>Chitinophagaceae</taxon>
        <taxon>Flavihumibacter</taxon>
    </lineage>
</organism>
<dbReference type="PROSITE" id="PS50043">
    <property type="entry name" value="HTH_LUXR_2"/>
    <property type="match status" value="1"/>
</dbReference>
<dbReference type="InterPro" id="IPR039420">
    <property type="entry name" value="WalR-like"/>
</dbReference>
<dbReference type="SMART" id="SM00448">
    <property type="entry name" value="REC"/>
    <property type="match status" value="1"/>
</dbReference>
<dbReference type="InterPro" id="IPR016032">
    <property type="entry name" value="Sig_transdc_resp-reg_C-effctor"/>
</dbReference>
<evidence type="ECO:0000256" key="1">
    <source>
        <dbReference type="ARBA" id="ARBA00022553"/>
    </source>
</evidence>
<proteinExistence type="predicted"/>
<dbReference type="CDD" id="cd06170">
    <property type="entry name" value="LuxR_C_like"/>
    <property type="match status" value="1"/>
</dbReference>
<protein>
    <submittedName>
        <fullName evidence="6">Putative two-component response regulator</fullName>
    </submittedName>
</protein>
<feature type="domain" description="Response regulatory" evidence="5">
    <location>
        <begin position="3"/>
        <end position="120"/>
    </location>
</feature>
<feature type="modified residue" description="4-aspartylphosphate" evidence="3">
    <location>
        <position position="55"/>
    </location>
</feature>
<sequence length="214" mass="24342">MTRVYITDDHEMYLEGLSLLLQRQTAVEVTGTSSNASDLLLRLPQLSPEDILLLDVNLPDMEEEDLIKKIRTIRPQQKVIYLTLIRGTRYVHKLLKYQVQGYILKNASVDELVKAIDAVAAGGQYFSKEIDILSEGEFRNTLTIEDRKVNEILSKREVEVLKLVCKEFSNAEIAQKLFLSISTVETHRKNLIAKLGVQNTVGLVKFAIRNNLID</sequence>
<dbReference type="SMART" id="SM00421">
    <property type="entry name" value="HTH_LUXR"/>
    <property type="match status" value="1"/>
</dbReference>
<dbReference type="InterPro" id="IPR011006">
    <property type="entry name" value="CheY-like_superfamily"/>
</dbReference>
<dbReference type="STRING" id="1220578.FPE01S_04_02420"/>
<name>A0A0E9N5A0_9BACT</name>
<keyword evidence="1 3" id="KW-0597">Phosphoprotein</keyword>
<dbReference type="Pfam" id="PF00072">
    <property type="entry name" value="Response_reg"/>
    <property type="match status" value="1"/>
</dbReference>